<name>A0A498C784_9GAMM</name>
<dbReference type="Pfam" id="PF02597">
    <property type="entry name" value="ThiS"/>
    <property type="match status" value="1"/>
</dbReference>
<gene>
    <name evidence="1" type="ORF">DFR31_0849</name>
</gene>
<dbReference type="Gene3D" id="3.10.20.30">
    <property type="match status" value="1"/>
</dbReference>
<proteinExistence type="predicted"/>
<dbReference type="RefSeq" id="WP_121441384.1">
    <property type="nucleotide sequence ID" value="NZ_RCDA01000001.1"/>
</dbReference>
<dbReference type="AlphaFoldDB" id="A0A498C784"/>
<reference evidence="1 2" key="1">
    <citation type="submission" date="2018-10" db="EMBL/GenBank/DDBJ databases">
        <title>Genomic Encyclopedia of Type Strains, Phase IV (KMG-IV): sequencing the most valuable type-strain genomes for metagenomic binning, comparative biology and taxonomic classification.</title>
        <authorList>
            <person name="Goeker M."/>
        </authorList>
    </citation>
    <scope>NUCLEOTIDE SEQUENCE [LARGE SCALE GENOMIC DNA]</scope>
    <source>
        <strain evidence="1 2">DSM 12769</strain>
    </source>
</reference>
<dbReference type="CDD" id="cd00565">
    <property type="entry name" value="Ubl_ThiS"/>
    <property type="match status" value="1"/>
</dbReference>
<dbReference type="InterPro" id="IPR003749">
    <property type="entry name" value="ThiS/MoaD-like"/>
</dbReference>
<dbReference type="NCBIfam" id="TIGR01683">
    <property type="entry name" value="thiS"/>
    <property type="match status" value="1"/>
</dbReference>
<evidence type="ECO:0000313" key="2">
    <source>
        <dbReference type="Proteomes" id="UP000275461"/>
    </source>
</evidence>
<organism evidence="1 2">
    <name type="scientific">Alkalispirillum mobile</name>
    <dbReference type="NCBI Taxonomy" id="85925"/>
    <lineage>
        <taxon>Bacteria</taxon>
        <taxon>Pseudomonadati</taxon>
        <taxon>Pseudomonadota</taxon>
        <taxon>Gammaproteobacteria</taxon>
        <taxon>Chromatiales</taxon>
        <taxon>Ectothiorhodospiraceae</taxon>
        <taxon>Alkalispirillum</taxon>
    </lineage>
</organism>
<sequence length="75" mass="8261">MTAETQSPWITVTVNGDPYRMPAGSRLTDLITRRGLQGERMAIAINRSVIRRTDYPTRRLTHGDAIDIVHAVGGG</sequence>
<dbReference type="SUPFAM" id="SSF54285">
    <property type="entry name" value="MoaD/ThiS"/>
    <property type="match status" value="1"/>
</dbReference>
<dbReference type="InterPro" id="IPR010035">
    <property type="entry name" value="Thi_S"/>
</dbReference>
<dbReference type="EMBL" id="RCDA01000001">
    <property type="protein sequence ID" value="RLK50939.1"/>
    <property type="molecule type" value="Genomic_DNA"/>
</dbReference>
<evidence type="ECO:0000313" key="1">
    <source>
        <dbReference type="EMBL" id="RLK50939.1"/>
    </source>
</evidence>
<comment type="caution">
    <text evidence="1">The sequence shown here is derived from an EMBL/GenBank/DDBJ whole genome shotgun (WGS) entry which is preliminary data.</text>
</comment>
<accession>A0A498C784</accession>
<dbReference type="PANTHER" id="PTHR34472">
    <property type="entry name" value="SULFUR CARRIER PROTEIN THIS"/>
    <property type="match status" value="1"/>
</dbReference>
<dbReference type="PANTHER" id="PTHR34472:SF1">
    <property type="entry name" value="SULFUR CARRIER PROTEIN THIS"/>
    <property type="match status" value="1"/>
</dbReference>
<keyword evidence="2" id="KW-1185">Reference proteome</keyword>
<protein>
    <submittedName>
        <fullName evidence="1">Sulfur carrier protein ThiS</fullName>
    </submittedName>
</protein>
<dbReference type="Proteomes" id="UP000275461">
    <property type="component" value="Unassembled WGS sequence"/>
</dbReference>
<dbReference type="OrthoDB" id="9800283at2"/>
<dbReference type="InterPro" id="IPR012675">
    <property type="entry name" value="Beta-grasp_dom_sf"/>
</dbReference>
<dbReference type="InterPro" id="IPR016155">
    <property type="entry name" value="Mopterin_synth/thiamin_S_b"/>
</dbReference>